<protein>
    <recommendedName>
        <fullName evidence="4">ATP-binding protein</fullName>
    </recommendedName>
</protein>
<dbReference type="InterPro" id="IPR036890">
    <property type="entry name" value="HATPase_C_sf"/>
</dbReference>
<evidence type="ECO:0000313" key="3">
    <source>
        <dbReference type="Proteomes" id="UP001501005"/>
    </source>
</evidence>
<dbReference type="RefSeq" id="WP_344049840.1">
    <property type="nucleotide sequence ID" value="NZ_BAAAHG010000019.1"/>
</dbReference>
<evidence type="ECO:0000313" key="2">
    <source>
        <dbReference type="EMBL" id="GAA0914072.1"/>
    </source>
</evidence>
<dbReference type="PANTHER" id="PTHR35526">
    <property type="entry name" value="ANTI-SIGMA-F FACTOR RSBW-RELATED"/>
    <property type="match status" value="1"/>
</dbReference>
<sequence length="202" mass="21942">MKNAEPEHEPIPEPADLNDHFVPPPPLIPFTEPWEYELHFPRDARGPAVARTTLKAVLGAHGLGEFTDRAELLTSELATNAVRYSLGPAVVRLRWTNPVLRVSVMDTCPVFPLPPAQQNVDAECGRGLLILDLLADDWGGCSLGESLFGVGGKTVWFELVLGGGDPPPGEVLVMARGHGVRGRPRLSPDRRPAHRDPSRSTS</sequence>
<dbReference type="SUPFAM" id="SSF55874">
    <property type="entry name" value="ATPase domain of HSP90 chaperone/DNA topoisomerase II/histidine kinase"/>
    <property type="match status" value="1"/>
</dbReference>
<dbReference type="Proteomes" id="UP001501005">
    <property type="component" value="Unassembled WGS sequence"/>
</dbReference>
<gene>
    <name evidence="2" type="ORF">GCM10009549_28160</name>
</gene>
<dbReference type="PANTHER" id="PTHR35526:SF3">
    <property type="entry name" value="ANTI-SIGMA-F FACTOR RSBW"/>
    <property type="match status" value="1"/>
</dbReference>
<feature type="compositionally biased region" description="Basic and acidic residues" evidence="1">
    <location>
        <begin position="1"/>
        <end position="11"/>
    </location>
</feature>
<reference evidence="2 3" key="1">
    <citation type="journal article" date="2019" name="Int. J. Syst. Evol. Microbiol.">
        <title>The Global Catalogue of Microorganisms (GCM) 10K type strain sequencing project: providing services to taxonomists for standard genome sequencing and annotation.</title>
        <authorList>
            <consortium name="The Broad Institute Genomics Platform"/>
            <consortium name="The Broad Institute Genome Sequencing Center for Infectious Disease"/>
            <person name="Wu L."/>
            <person name="Ma J."/>
        </authorList>
    </citation>
    <scope>NUCLEOTIDE SEQUENCE [LARGE SCALE GENOMIC DNA]</scope>
    <source>
        <strain evidence="2 3">JCM 10673</strain>
    </source>
</reference>
<name>A0ABN1NQF0_9ACTN</name>
<feature type="compositionally biased region" description="Basic and acidic residues" evidence="1">
    <location>
        <begin position="186"/>
        <end position="202"/>
    </location>
</feature>
<proteinExistence type="predicted"/>
<dbReference type="CDD" id="cd16936">
    <property type="entry name" value="HATPase_RsbW-like"/>
    <property type="match status" value="1"/>
</dbReference>
<feature type="region of interest" description="Disordered" evidence="1">
    <location>
        <begin position="179"/>
        <end position="202"/>
    </location>
</feature>
<evidence type="ECO:0000256" key="1">
    <source>
        <dbReference type="SAM" id="MobiDB-lite"/>
    </source>
</evidence>
<evidence type="ECO:0008006" key="4">
    <source>
        <dbReference type="Google" id="ProtNLM"/>
    </source>
</evidence>
<dbReference type="InterPro" id="IPR050267">
    <property type="entry name" value="Anti-sigma-factor_SerPK"/>
</dbReference>
<feature type="region of interest" description="Disordered" evidence="1">
    <location>
        <begin position="1"/>
        <end position="22"/>
    </location>
</feature>
<comment type="caution">
    <text evidence="2">The sequence shown here is derived from an EMBL/GenBank/DDBJ whole genome shotgun (WGS) entry which is preliminary data.</text>
</comment>
<keyword evidence="3" id="KW-1185">Reference proteome</keyword>
<dbReference type="Gene3D" id="3.30.565.10">
    <property type="entry name" value="Histidine kinase-like ATPase, C-terminal domain"/>
    <property type="match status" value="1"/>
</dbReference>
<accession>A0ABN1NQF0</accession>
<dbReference type="EMBL" id="BAAAHG010000019">
    <property type="protein sequence ID" value="GAA0914072.1"/>
    <property type="molecule type" value="Genomic_DNA"/>
</dbReference>
<organism evidence="2 3">
    <name type="scientific">Streptomyces thermoalcalitolerans</name>
    <dbReference type="NCBI Taxonomy" id="65605"/>
    <lineage>
        <taxon>Bacteria</taxon>
        <taxon>Bacillati</taxon>
        <taxon>Actinomycetota</taxon>
        <taxon>Actinomycetes</taxon>
        <taxon>Kitasatosporales</taxon>
        <taxon>Streptomycetaceae</taxon>
        <taxon>Streptomyces</taxon>
    </lineage>
</organism>